<evidence type="ECO:0000259" key="2">
    <source>
        <dbReference type="PROSITE" id="PS50165"/>
    </source>
</evidence>
<proteinExistence type="predicted"/>
<dbReference type="InterPro" id="IPR001162">
    <property type="entry name" value="UvrC_RNase_H_dom"/>
</dbReference>
<evidence type="ECO:0000313" key="4">
    <source>
        <dbReference type="Proteomes" id="UP000410984"/>
    </source>
</evidence>
<protein>
    <recommendedName>
        <fullName evidence="2">UvrC family homology region profile domain-containing protein</fullName>
    </recommendedName>
</protein>
<evidence type="ECO:0000313" key="3">
    <source>
        <dbReference type="EMBL" id="VUD74598.1"/>
    </source>
</evidence>
<evidence type="ECO:0000256" key="1">
    <source>
        <dbReference type="SAM" id="SignalP"/>
    </source>
</evidence>
<organism evidence="3 4">
    <name type="scientific">Methylobacterium symbioticum</name>
    <dbReference type="NCBI Taxonomy" id="2584084"/>
    <lineage>
        <taxon>Bacteria</taxon>
        <taxon>Pseudomonadati</taxon>
        <taxon>Pseudomonadota</taxon>
        <taxon>Alphaproteobacteria</taxon>
        <taxon>Hyphomicrobiales</taxon>
        <taxon>Methylobacteriaceae</taxon>
        <taxon>Methylobacterium</taxon>
    </lineage>
</organism>
<name>A0A509EKB0_9HYPH</name>
<reference evidence="3 4" key="1">
    <citation type="submission" date="2019-06" db="EMBL/GenBank/DDBJ databases">
        <authorList>
            <person name="Rodrigo-Torres L."/>
            <person name="Arahal R. D."/>
            <person name="Lucena T."/>
        </authorList>
    </citation>
    <scope>NUCLEOTIDE SEQUENCE [LARGE SCALE GENOMIC DNA]</scope>
    <source>
        <strain evidence="3 4">SB0023/3</strain>
    </source>
</reference>
<feature type="signal peptide" evidence="1">
    <location>
        <begin position="1"/>
        <end position="20"/>
    </location>
</feature>
<feature type="chain" id="PRO_5021278453" description="UvrC family homology region profile domain-containing protein" evidence="1">
    <location>
        <begin position="21"/>
        <end position="763"/>
    </location>
</feature>
<dbReference type="EMBL" id="CABFPH010000137">
    <property type="protein sequence ID" value="VUD74598.1"/>
    <property type="molecule type" value="Genomic_DNA"/>
</dbReference>
<dbReference type="Proteomes" id="UP000410984">
    <property type="component" value="Unassembled WGS sequence"/>
</dbReference>
<accession>A0A509EKB0</accession>
<feature type="domain" description="UvrC family homology region profile" evidence="2">
    <location>
        <begin position="557"/>
        <end position="622"/>
    </location>
</feature>
<keyword evidence="1" id="KW-0732">Signal</keyword>
<keyword evidence="4" id="KW-1185">Reference proteome</keyword>
<sequence length="763" mass="85384">MKTSSFAIAVLMIVLTSAEAQQGHLNSAQQQSSAISFNPDSLQTDSGYVYTVNPGRSLDKFQTPERLRDLRLVLSLKAEPSDAYDHPHVYLPLMKPTVWRKYANPQTIYGLEQFSTQEPTKYAWRGDDEFESLDSRNDFVKDHAEQLKALGTRAPMRFAYVQDFSAERYDPVSQSFELGGLSWNNGGFTSSLNHRRLIVTAPLNYPKMWALSEKDARAFRQLQVKQGQRNTMTGSRNFGRVLLVTRFQIEKLRKEGDSHHAEAKIIDLRVVGAWDASTVLATLPVPADADTAGRAVLPEQQQTAKKRSTSFTPLFDPEYPRLLAARLDPTLVSNQAFIEASLGVRRTIERIVLDRRRDNGMLFSTSWPRILSSSLIQTDTSPKSADIQEYKKAFAERSRSLPDRLRISRIQSWQQNGRDISVDLMKVFNGWSSVLPAGANSNLLEVARARRPDSVGQVLLPAGQDVQAIAVMEPSPHWFGLRLTEGNMPKLGGDNGRLAADFDIVKPEIIEGSAGKITLIFGLMPRKISIYSENPLAQTIDADESSVEIITHNLNIPARSAEYKYNIRGVKLGMNVDEATKILISSYSNLEWASGDLINRDPVAGVDAVIPNFVQIDFGKGEEVYERYILAYDPQDRKVFFVKRATNVSMNMDGRNSLSMDDDVRRAAVRQYGEHDFRASQIIMIWAPDPVHKARLSKATGCYGIIGRLYDADYLRSEFITDRCGEILAVQAAGGRAGYMLYDSTKIINRRSNALSAPKTSLP</sequence>
<gene>
    <name evidence="3" type="ORF">MET9862_05231</name>
</gene>
<dbReference type="PROSITE" id="PS50165">
    <property type="entry name" value="UVRC"/>
    <property type="match status" value="1"/>
</dbReference>
<dbReference type="AlphaFoldDB" id="A0A509EKB0"/>
<dbReference type="GO" id="GO:0009381">
    <property type="term" value="F:excinuclease ABC activity"/>
    <property type="evidence" value="ECO:0007669"/>
    <property type="project" value="InterPro"/>
</dbReference>
<dbReference type="RefSeq" id="WP_142585894.1">
    <property type="nucleotide sequence ID" value="NZ_CABFPH010000137.1"/>
</dbReference>